<dbReference type="Proteomes" id="UP000016936">
    <property type="component" value="Unassembled WGS sequence"/>
</dbReference>
<dbReference type="PANTHER" id="PTHR33112">
    <property type="entry name" value="DOMAIN PROTEIN, PUTATIVE-RELATED"/>
    <property type="match status" value="1"/>
</dbReference>
<evidence type="ECO:0000259" key="1">
    <source>
        <dbReference type="Pfam" id="PF06985"/>
    </source>
</evidence>
<dbReference type="OMA" id="RSWINEC"/>
<reference evidence="3" key="2">
    <citation type="journal article" date="2013" name="PLoS Genet.">
        <title>Comparative genome structure, secondary metabolite, and effector coding capacity across Cochliobolus pathogens.</title>
        <authorList>
            <person name="Condon B.J."/>
            <person name="Leng Y."/>
            <person name="Wu D."/>
            <person name="Bushley K.E."/>
            <person name="Ohm R.A."/>
            <person name="Otillar R."/>
            <person name="Martin J."/>
            <person name="Schackwitz W."/>
            <person name="Grimwood J."/>
            <person name="MohdZainudin N."/>
            <person name="Xue C."/>
            <person name="Wang R."/>
            <person name="Manning V.A."/>
            <person name="Dhillon B."/>
            <person name="Tu Z.J."/>
            <person name="Steffenson B.J."/>
            <person name="Salamov A."/>
            <person name="Sun H."/>
            <person name="Lowry S."/>
            <person name="LaButti K."/>
            <person name="Han J."/>
            <person name="Copeland A."/>
            <person name="Lindquist E."/>
            <person name="Barry K."/>
            <person name="Schmutz J."/>
            <person name="Baker S.E."/>
            <person name="Ciuffetti L.M."/>
            <person name="Grigoriev I.V."/>
            <person name="Zhong S."/>
            <person name="Turgeon B.G."/>
        </authorList>
    </citation>
    <scope>NUCLEOTIDE SEQUENCE [LARGE SCALE GENOMIC DNA]</scope>
    <source>
        <strain evidence="3">C5 / ATCC 48332 / race O</strain>
    </source>
</reference>
<dbReference type="Pfam" id="PF06985">
    <property type="entry name" value="HET"/>
    <property type="match status" value="1"/>
</dbReference>
<accession>M2UPU2</accession>
<dbReference type="EMBL" id="KB445578">
    <property type="protein sequence ID" value="EMD89943.1"/>
    <property type="molecule type" value="Genomic_DNA"/>
</dbReference>
<sequence length="149" mass="16539">SAPTLDLFRSWINECPHNHKICNTIPNARPPSRLLQINLAPAPEYGIPTLQLFHTSPTEKYTYVAVSHCWSYTRPLKTTAANLTAHLASVPWGSLSPVFRDTVLLCICLGYDYIWIDSLCILQEDALDFAAEAPHMGQIYAQSALVIAA</sequence>
<dbReference type="PANTHER" id="PTHR33112:SF16">
    <property type="entry name" value="HETEROKARYON INCOMPATIBILITY DOMAIN-CONTAINING PROTEIN"/>
    <property type="match status" value="1"/>
</dbReference>
<gene>
    <name evidence="2" type="ORF">COCHEDRAFT_1072595</name>
</gene>
<dbReference type="AlphaFoldDB" id="M2UPU2"/>
<dbReference type="STRING" id="701091.M2UPU2"/>
<protein>
    <recommendedName>
        <fullName evidence="1">Heterokaryon incompatibility domain-containing protein</fullName>
    </recommendedName>
</protein>
<dbReference type="HOGENOM" id="CLU_102622_1_0_1"/>
<keyword evidence="3" id="KW-1185">Reference proteome</keyword>
<feature type="non-terminal residue" evidence="2">
    <location>
        <position position="149"/>
    </location>
</feature>
<proteinExistence type="predicted"/>
<reference evidence="2 3" key="1">
    <citation type="journal article" date="2012" name="PLoS Pathog.">
        <title>Diverse lifestyles and strategies of plant pathogenesis encoded in the genomes of eighteen Dothideomycetes fungi.</title>
        <authorList>
            <person name="Ohm R.A."/>
            <person name="Feau N."/>
            <person name="Henrissat B."/>
            <person name="Schoch C.L."/>
            <person name="Horwitz B.A."/>
            <person name="Barry K.W."/>
            <person name="Condon B.J."/>
            <person name="Copeland A.C."/>
            <person name="Dhillon B."/>
            <person name="Glaser F."/>
            <person name="Hesse C.N."/>
            <person name="Kosti I."/>
            <person name="LaButti K."/>
            <person name="Lindquist E.A."/>
            <person name="Lucas S."/>
            <person name="Salamov A.A."/>
            <person name="Bradshaw R.E."/>
            <person name="Ciuffetti L."/>
            <person name="Hamelin R.C."/>
            <person name="Kema G.H.J."/>
            <person name="Lawrence C."/>
            <person name="Scott J.A."/>
            <person name="Spatafora J.W."/>
            <person name="Turgeon B.G."/>
            <person name="de Wit P.J.G.M."/>
            <person name="Zhong S."/>
            <person name="Goodwin S.B."/>
            <person name="Grigoriev I.V."/>
        </authorList>
    </citation>
    <scope>NUCLEOTIDE SEQUENCE [LARGE SCALE GENOMIC DNA]</scope>
    <source>
        <strain evidence="3">C5 / ATCC 48332 / race O</strain>
    </source>
</reference>
<name>M2UPU2_COCH5</name>
<dbReference type="InterPro" id="IPR010730">
    <property type="entry name" value="HET"/>
</dbReference>
<evidence type="ECO:0000313" key="2">
    <source>
        <dbReference type="EMBL" id="EMD89943.1"/>
    </source>
</evidence>
<feature type="non-terminal residue" evidence="2">
    <location>
        <position position="1"/>
    </location>
</feature>
<feature type="domain" description="Heterokaryon incompatibility" evidence="1">
    <location>
        <begin position="63"/>
        <end position="149"/>
    </location>
</feature>
<evidence type="ECO:0000313" key="3">
    <source>
        <dbReference type="Proteomes" id="UP000016936"/>
    </source>
</evidence>
<dbReference type="OrthoDB" id="2958217at2759"/>
<organism evidence="2 3">
    <name type="scientific">Cochliobolus heterostrophus (strain C5 / ATCC 48332 / race O)</name>
    <name type="common">Southern corn leaf blight fungus</name>
    <name type="synonym">Bipolaris maydis</name>
    <dbReference type="NCBI Taxonomy" id="701091"/>
    <lineage>
        <taxon>Eukaryota</taxon>
        <taxon>Fungi</taxon>
        <taxon>Dikarya</taxon>
        <taxon>Ascomycota</taxon>
        <taxon>Pezizomycotina</taxon>
        <taxon>Dothideomycetes</taxon>
        <taxon>Pleosporomycetidae</taxon>
        <taxon>Pleosporales</taxon>
        <taxon>Pleosporineae</taxon>
        <taxon>Pleosporaceae</taxon>
        <taxon>Bipolaris</taxon>
    </lineage>
</organism>